<dbReference type="InterPro" id="IPR050815">
    <property type="entry name" value="TF_fung"/>
</dbReference>
<keyword evidence="2" id="KW-0479">Metal-binding</keyword>
<dbReference type="GO" id="GO:0008270">
    <property type="term" value="F:zinc ion binding"/>
    <property type="evidence" value="ECO:0007669"/>
    <property type="project" value="InterPro"/>
</dbReference>
<evidence type="ECO:0000256" key="4">
    <source>
        <dbReference type="ARBA" id="ARBA00023163"/>
    </source>
</evidence>
<name>A0AAD5XZX6_9FUNG</name>
<comment type="subcellular location">
    <subcellularLocation>
        <location evidence="1">Nucleus</location>
    </subcellularLocation>
</comment>
<organism evidence="7 8">
    <name type="scientific">Clydaea vesicula</name>
    <dbReference type="NCBI Taxonomy" id="447962"/>
    <lineage>
        <taxon>Eukaryota</taxon>
        <taxon>Fungi</taxon>
        <taxon>Fungi incertae sedis</taxon>
        <taxon>Chytridiomycota</taxon>
        <taxon>Chytridiomycota incertae sedis</taxon>
        <taxon>Chytridiomycetes</taxon>
        <taxon>Lobulomycetales</taxon>
        <taxon>Lobulomycetaceae</taxon>
        <taxon>Clydaea</taxon>
    </lineage>
</organism>
<evidence type="ECO:0000313" key="8">
    <source>
        <dbReference type="Proteomes" id="UP001211065"/>
    </source>
</evidence>
<keyword evidence="5" id="KW-0539">Nucleus</keyword>
<evidence type="ECO:0000256" key="1">
    <source>
        <dbReference type="ARBA" id="ARBA00004123"/>
    </source>
</evidence>
<dbReference type="PANTHER" id="PTHR47338:SF5">
    <property type="entry name" value="ZN(II)2CYS6 TRANSCRIPTION FACTOR (EUROFUNG)"/>
    <property type="match status" value="1"/>
</dbReference>
<gene>
    <name evidence="7" type="ORF">HK099_003958</name>
</gene>
<dbReference type="SUPFAM" id="SSF57701">
    <property type="entry name" value="Zn2/Cys6 DNA-binding domain"/>
    <property type="match status" value="1"/>
</dbReference>
<sequence length="693" mass="79242">MKSKSCDFCRLKRKKCDFLKPKCTNCKNSTTKQNCTFDIELQKRGPKVGQKAAMMNKIERLERLLGDKQRELSLPSKFDTLHINKSLSTTSGNAIPLTPSLLNPFPPPESQGAFPSLPLYLPNSNAPFDAVNPIPIHQNNTGNMDLDFIENLLLQDPTSKIQNRSDVDEEYSNHFNIHSPFSDYIPVPGLSTASPQHVLSPAQSSTGFLPSNSNLAFNNLCDPYGVSDFSSDKVIQVFNSLKILFTMIPLLDFEEFSKRIGLTTDGNKVHLFGEDSLSPFPQYFLNAMFAFASLRAKNSSLFRNLSLQDDEIYAKRAEFGLISVKDSKKDIYSFDFLISKNDKSSEHLMDVFRTAVIFNWDKPSAGNPKIESIPDYLFTAEVVKGRRLIWAAFLALTAFSPKMLIGEEMDHLYMLYEEEWEEIGIKNTPGQPISLGLQNSKRISIMMQLIFIYRRGIRLITNHRPSKISSITSDLFFLNENSQITVIHEAVINWHEKQNYPFKMFDTFNEFLNGIKRCERQTTAIQLFNLRTHCICIELLLKLHDFNVFELNSEQMKFKVSVKDNSTMQGTSLEIILIMVRALASIIITPEVQCDQPGFTEYKALLSFLYFNRLIANTVFESVHVLMKCLKSYKGWAGLVEYRLEAVKIINIFMNFLKCHDENNTVTRINYDELEPLVDEVLQLIDEEKSLCF</sequence>
<dbReference type="Gene3D" id="4.10.240.10">
    <property type="entry name" value="Zn(2)-C6 fungal-type DNA-binding domain"/>
    <property type="match status" value="1"/>
</dbReference>
<dbReference type="PROSITE" id="PS00463">
    <property type="entry name" value="ZN2_CY6_FUNGAL_1"/>
    <property type="match status" value="1"/>
</dbReference>
<evidence type="ECO:0000313" key="7">
    <source>
        <dbReference type="EMBL" id="KAJ3220846.1"/>
    </source>
</evidence>
<dbReference type="Proteomes" id="UP001211065">
    <property type="component" value="Unassembled WGS sequence"/>
</dbReference>
<proteinExistence type="predicted"/>
<keyword evidence="3" id="KW-0805">Transcription regulation</keyword>
<dbReference type="EMBL" id="JADGJW010000269">
    <property type="protein sequence ID" value="KAJ3220846.1"/>
    <property type="molecule type" value="Genomic_DNA"/>
</dbReference>
<dbReference type="GO" id="GO:0000981">
    <property type="term" value="F:DNA-binding transcription factor activity, RNA polymerase II-specific"/>
    <property type="evidence" value="ECO:0007669"/>
    <property type="project" value="InterPro"/>
</dbReference>
<dbReference type="InterPro" id="IPR001138">
    <property type="entry name" value="Zn2Cys6_DnaBD"/>
</dbReference>
<dbReference type="CDD" id="cd00067">
    <property type="entry name" value="GAL4"/>
    <property type="match status" value="1"/>
</dbReference>
<dbReference type="GO" id="GO:0005634">
    <property type="term" value="C:nucleus"/>
    <property type="evidence" value="ECO:0007669"/>
    <property type="project" value="UniProtKB-SubCell"/>
</dbReference>
<dbReference type="InterPro" id="IPR036864">
    <property type="entry name" value="Zn2-C6_fun-type_DNA-bd_sf"/>
</dbReference>
<evidence type="ECO:0000256" key="5">
    <source>
        <dbReference type="ARBA" id="ARBA00023242"/>
    </source>
</evidence>
<comment type="caution">
    <text evidence="7">The sequence shown here is derived from an EMBL/GenBank/DDBJ whole genome shotgun (WGS) entry which is preliminary data.</text>
</comment>
<protein>
    <recommendedName>
        <fullName evidence="6">Zn(2)-C6 fungal-type domain-containing protein</fullName>
    </recommendedName>
</protein>
<dbReference type="PANTHER" id="PTHR47338">
    <property type="entry name" value="ZN(II)2CYS6 TRANSCRIPTION FACTOR (EUROFUNG)-RELATED"/>
    <property type="match status" value="1"/>
</dbReference>
<evidence type="ECO:0000256" key="2">
    <source>
        <dbReference type="ARBA" id="ARBA00022723"/>
    </source>
</evidence>
<dbReference type="Pfam" id="PF00172">
    <property type="entry name" value="Zn_clus"/>
    <property type="match status" value="1"/>
</dbReference>
<dbReference type="PROSITE" id="PS50048">
    <property type="entry name" value="ZN2_CY6_FUNGAL_2"/>
    <property type="match status" value="1"/>
</dbReference>
<evidence type="ECO:0000256" key="3">
    <source>
        <dbReference type="ARBA" id="ARBA00023015"/>
    </source>
</evidence>
<evidence type="ECO:0000259" key="6">
    <source>
        <dbReference type="PROSITE" id="PS50048"/>
    </source>
</evidence>
<accession>A0AAD5XZX6</accession>
<keyword evidence="8" id="KW-1185">Reference proteome</keyword>
<feature type="domain" description="Zn(2)-C6 fungal-type" evidence="6">
    <location>
        <begin position="5"/>
        <end position="37"/>
    </location>
</feature>
<dbReference type="AlphaFoldDB" id="A0AAD5XZX6"/>
<keyword evidence="4" id="KW-0804">Transcription</keyword>
<dbReference type="SMART" id="SM00066">
    <property type="entry name" value="GAL4"/>
    <property type="match status" value="1"/>
</dbReference>
<reference evidence="7" key="1">
    <citation type="submission" date="2020-05" db="EMBL/GenBank/DDBJ databases">
        <title>Phylogenomic resolution of chytrid fungi.</title>
        <authorList>
            <person name="Stajich J.E."/>
            <person name="Amses K."/>
            <person name="Simmons R."/>
            <person name="Seto K."/>
            <person name="Myers J."/>
            <person name="Bonds A."/>
            <person name="Quandt C.A."/>
            <person name="Barry K."/>
            <person name="Liu P."/>
            <person name="Grigoriev I."/>
            <person name="Longcore J.E."/>
            <person name="James T.Y."/>
        </authorList>
    </citation>
    <scope>NUCLEOTIDE SEQUENCE</scope>
    <source>
        <strain evidence="7">JEL0476</strain>
    </source>
</reference>